<protein>
    <submittedName>
        <fullName evidence="1">Uncharacterized protein</fullName>
    </submittedName>
</protein>
<gene>
    <name evidence="1" type="ORF">DSJ_14430</name>
</gene>
<keyword evidence="2" id="KW-1185">Reference proteome</keyword>
<proteinExistence type="predicted"/>
<accession>A0ABM6K710</accession>
<evidence type="ECO:0000313" key="2">
    <source>
        <dbReference type="Proteomes" id="UP000192380"/>
    </source>
</evidence>
<sequence length="82" mass="9066">MKVYLFFFPEKTGTKNPAEAGPAGGSARTFTQFSSLTGKAGVQTITMKVTLAHRRQVWMLLPHVLQVFLVVLNAHHQTKALL</sequence>
<evidence type="ECO:0000313" key="1">
    <source>
        <dbReference type="EMBL" id="ARF50410.1"/>
    </source>
</evidence>
<organism evidence="1 2">
    <name type="scientific">Pantoea stewartii subsp. stewartii DC283</name>
    <dbReference type="NCBI Taxonomy" id="660596"/>
    <lineage>
        <taxon>Bacteria</taxon>
        <taxon>Pseudomonadati</taxon>
        <taxon>Pseudomonadota</taxon>
        <taxon>Gammaproteobacteria</taxon>
        <taxon>Enterobacterales</taxon>
        <taxon>Erwiniaceae</taxon>
        <taxon>Pantoea</taxon>
    </lineage>
</organism>
<dbReference type="Proteomes" id="UP000192380">
    <property type="component" value="Chromosome"/>
</dbReference>
<name>A0ABM6K710_PANSE</name>
<dbReference type="EMBL" id="CP017581">
    <property type="protein sequence ID" value="ARF50410.1"/>
    <property type="molecule type" value="Genomic_DNA"/>
</dbReference>
<reference evidence="1 2" key="1">
    <citation type="submission" date="2016-10" db="EMBL/GenBank/DDBJ databases">
        <title>Complete Genome Assembly of Pantoea stewartii subsp. stewartii DC283, a Corn Pathogen.</title>
        <authorList>
            <person name="Duong D.A."/>
            <person name="Stevens A.M."/>
            <person name="Jensen R.V."/>
        </authorList>
    </citation>
    <scope>NUCLEOTIDE SEQUENCE [LARGE SCALE GENOMIC DNA]</scope>
    <source>
        <strain evidence="1 2">DC283</strain>
    </source>
</reference>